<feature type="transmembrane region" description="Helical" evidence="1">
    <location>
        <begin position="86"/>
        <end position="106"/>
    </location>
</feature>
<dbReference type="AlphaFoldDB" id="A0A6P8F9T3"/>
<proteinExistence type="predicted"/>
<feature type="transmembrane region" description="Helical" evidence="1">
    <location>
        <begin position="112"/>
        <end position="133"/>
    </location>
</feature>
<sequence>MMAEPEGRVDMSINYLKTRKGMTMAGEIVLCLFSIVGKTVPVNVGCYIIVPLAEIVLGIFMLIIFTRGLEKTSFEVHWLFCDLLRAVTGSVILLMTSANCFIHLIAKSAALITGEVFGLCAGCLFGYDVFLVYSMIKSKNMSTTDEVPPGQEEQS</sequence>
<keyword evidence="1" id="KW-0472">Membrane</keyword>
<keyword evidence="1" id="KW-0812">Transmembrane</keyword>
<evidence type="ECO:0000256" key="1">
    <source>
        <dbReference type="SAM" id="Phobius"/>
    </source>
</evidence>
<protein>
    <submittedName>
        <fullName evidence="3">Proteolipid protein 2-like</fullName>
    </submittedName>
</protein>
<dbReference type="OrthoDB" id="9898022at2759"/>
<dbReference type="RefSeq" id="XP_031422044.1">
    <property type="nucleotide sequence ID" value="XM_031566184.2"/>
</dbReference>
<dbReference type="KEGG" id="char:116220299"/>
<feature type="transmembrane region" description="Helical" evidence="1">
    <location>
        <begin position="47"/>
        <end position="65"/>
    </location>
</feature>
<gene>
    <name evidence="3" type="primary">LOC116220299</name>
</gene>
<evidence type="ECO:0000313" key="2">
    <source>
        <dbReference type="Proteomes" id="UP000515152"/>
    </source>
</evidence>
<accession>A0A6P8F9T3</accession>
<dbReference type="GeneID" id="116220299"/>
<organism evidence="2 3">
    <name type="scientific">Clupea harengus</name>
    <name type="common">Atlantic herring</name>
    <dbReference type="NCBI Taxonomy" id="7950"/>
    <lineage>
        <taxon>Eukaryota</taxon>
        <taxon>Metazoa</taxon>
        <taxon>Chordata</taxon>
        <taxon>Craniata</taxon>
        <taxon>Vertebrata</taxon>
        <taxon>Euteleostomi</taxon>
        <taxon>Actinopterygii</taxon>
        <taxon>Neopterygii</taxon>
        <taxon>Teleostei</taxon>
        <taxon>Clupei</taxon>
        <taxon>Clupeiformes</taxon>
        <taxon>Clupeoidei</taxon>
        <taxon>Clupeidae</taxon>
        <taxon>Clupea</taxon>
    </lineage>
</organism>
<dbReference type="Proteomes" id="UP000515152">
    <property type="component" value="Chromosome 4"/>
</dbReference>
<evidence type="ECO:0000313" key="3">
    <source>
        <dbReference type="RefSeq" id="XP_031422044.1"/>
    </source>
</evidence>
<keyword evidence="1" id="KW-1133">Transmembrane helix</keyword>
<feature type="transmembrane region" description="Helical" evidence="1">
    <location>
        <begin position="21"/>
        <end position="41"/>
    </location>
</feature>
<reference evidence="3" key="1">
    <citation type="submission" date="2025-08" db="UniProtKB">
        <authorList>
            <consortium name="RefSeq"/>
        </authorList>
    </citation>
    <scope>IDENTIFICATION</scope>
</reference>
<keyword evidence="2" id="KW-1185">Reference proteome</keyword>
<name>A0A6P8F9T3_CLUHA</name>